<dbReference type="RefSeq" id="XP_018225520.1">
    <property type="nucleotide sequence ID" value="XM_018370635.1"/>
</dbReference>
<dbReference type="PANTHER" id="PTHR23082">
    <property type="entry name" value="TRANSCRIPTION INITIATION FACTOR IIIC TFIIIC , POLYPEPTIDE 3-RELATED"/>
    <property type="match status" value="1"/>
</dbReference>
<evidence type="ECO:0000313" key="1">
    <source>
        <dbReference type="EMBL" id="KTW27638.1"/>
    </source>
</evidence>
<dbReference type="InterPro" id="IPR011990">
    <property type="entry name" value="TPR-like_helical_dom_sf"/>
</dbReference>
<dbReference type="InterPro" id="IPR039340">
    <property type="entry name" value="Tfc4/TFIIIC-102/Sfc4"/>
</dbReference>
<dbReference type="Pfam" id="PF13181">
    <property type="entry name" value="TPR_8"/>
    <property type="match status" value="3"/>
</dbReference>
<dbReference type="AlphaFoldDB" id="A0A0W4ZGZ5"/>
<dbReference type="VEuPathDB" id="FungiDB:T552_02079"/>
<name>A0A0W4ZGZ5_PNEC8</name>
<dbReference type="GeneID" id="28936838"/>
<dbReference type="Gene3D" id="1.25.40.10">
    <property type="entry name" value="Tetratricopeptide repeat domain"/>
    <property type="match status" value="3"/>
</dbReference>
<dbReference type="GO" id="GO:0000995">
    <property type="term" value="F:RNA polymerase III general transcription initiation factor activity"/>
    <property type="evidence" value="ECO:0007669"/>
    <property type="project" value="EnsemblFungi"/>
</dbReference>
<keyword evidence="2" id="KW-1185">Reference proteome</keyword>
<dbReference type="GO" id="GO:0006384">
    <property type="term" value="P:transcription initiation at RNA polymerase III promoter"/>
    <property type="evidence" value="ECO:0007669"/>
    <property type="project" value="EnsemblFungi"/>
</dbReference>
<dbReference type="PANTHER" id="PTHR23082:SF0">
    <property type="entry name" value="GENERAL TRANSCRIPTION FACTOR 3C POLYPEPTIDE 3"/>
    <property type="match status" value="1"/>
</dbReference>
<dbReference type="Pfam" id="PF13432">
    <property type="entry name" value="TPR_16"/>
    <property type="match status" value="1"/>
</dbReference>
<accession>A0A0W4ZGZ5</accession>
<gene>
    <name evidence="1" type="ORF">T552_02079</name>
</gene>
<dbReference type="OrthoDB" id="9991317at2759"/>
<dbReference type="SMART" id="SM00028">
    <property type="entry name" value="TPR"/>
    <property type="match status" value="9"/>
</dbReference>
<proteinExistence type="predicted"/>
<dbReference type="GO" id="GO:0043035">
    <property type="term" value="F:chromatin insulator sequence binding"/>
    <property type="evidence" value="ECO:0007669"/>
    <property type="project" value="EnsemblFungi"/>
</dbReference>
<evidence type="ECO:0000313" key="2">
    <source>
        <dbReference type="Proteomes" id="UP000054454"/>
    </source>
</evidence>
<reference evidence="2" key="1">
    <citation type="journal article" date="2016" name="Nat. Commun.">
        <title>Genome analysis of three Pneumocystis species reveals adaptation mechanisms to life exclusively in mammalian hosts.</title>
        <authorList>
            <person name="Ma L."/>
            <person name="Chen Z."/>
            <person name="Huang D.W."/>
            <person name="Kutty G."/>
            <person name="Ishihara M."/>
            <person name="Wang H."/>
            <person name="Abouelleil A."/>
            <person name="Bishop L."/>
            <person name="Davey E."/>
            <person name="Deng R."/>
            <person name="Deng X."/>
            <person name="Fan L."/>
            <person name="Fantoni G."/>
            <person name="Fitzgerald M."/>
            <person name="Gogineni E."/>
            <person name="Goldberg J.M."/>
            <person name="Handley G."/>
            <person name="Hu X."/>
            <person name="Huber C."/>
            <person name="Jiao X."/>
            <person name="Jones K."/>
            <person name="Levin J.Z."/>
            <person name="Liu Y."/>
            <person name="Macdonald P."/>
            <person name="Melnikov A."/>
            <person name="Raley C."/>
            <person name="Sassi M."/>
            <person name="Sherman B.T."/>
            <person name="Song X."/>
            <person name="Sykes S."/>
            <person name="Tran B."/>
            <person name="Walsh L."/>
            <person name="Xia Y."/>
            <person name="Yang J."/>
            <person name="Young S."/>
            <person name="Zeng Q."/>
            <person name="Zheng X."/>
            <person name="Stephens R."/>
            <person name="Nusbaum C."/>
            <person name="Birren B.W."/>
            <person name="Azadi P."/>
            <person name="Lempicki R.A."/>
            <person name="Cuomo C.A."/>
            <person name="Kovacs J.A."/>
        </authorList>
    </citation>
    <scope>NUCLEOTIDE SEQUENCE [LARGE SCALE GENOMIC DNA]</scope>
    <source>
        <strain evidence="2">B80</strain>
    </source>
</reference>
<protein>
    <submittedName>
        <fullName evidence="1">Uncharacterized protein</fullName>
    </submittedName>
</protein>
<dbReference type="GO" id="GO:0000127">
    <property type="term" value="C:transcription factor TFIIIC complex"/>
    <property type="evidence" value="ECO:0007669"/>
    <property type="project" value="EnsemblFungi"/>
</dbReference>
<sequence>MNKKQDLEDGKYWRMLHDDEIPDVELQEEVESVSREFEEPCIDLGAKGLWSDDENMDDKEDLRDMNTRDNRGWMHGMVKNLKEDMMYEASKFQEDLRIASGFKKNRGRSKGRRGIADMEPSEEVKCLLGYANQAFASGDFSEALKTLQEIIRIDSNVFAAWQTLGEVHRERGNIDKCLGAWISAAHLKPKDADLWLTCAKLSQDAQLWDQADYCYNRAIHARPGDVDAIWDRAVLARDKGRTKKAIDCFKSLLSIVPNDMSVIRQLARLYFQTSQVSEGIALYEKAVEYYLRFPAPFKDKCGLNWSELHIMSELYIADKRWKQCIYNVKYIARWLCGRKLEDFWDNYSDDREWDNDDERRKTVPHSFSEDKTLYNMPMELRVKLGICRIQMGDIGEGLRHFEVLDSNNDPEKNTDLIFDAANILTEKKLYHEALRLYSRLIECDAVNGPELWFSMGKCYKAINDLEAAEECFKGISSNSEKHIESLVQLADIYQITGRREEALDVVNKVIRYQQNENSTVAQVQEESQNITPRSTFIIDTKIPKDRISKKISLKPSLNERIAIEMRRTEHILFKWQKLNIVRDKMLQGDSHAVNEWLDTAGDMVDEFRNVRGFYPSEKSTKFKGVISVAKRRMQKMEINQKLKVMANRLQESLELSDDESYRENTVNNDVNEFRGLTFDTWFYIFMQYAICLTKHDDFLDALEVIKAAMSANVFYQSHERLNKMHATRLACSFWSKQYSIVAEECRYFSNLYKFRSDGYRLHFAAMPTGEAMLHYSANSALQKYLLRQIKSIDSTMSEKNKGSSSVNKNENDSNIPMHYNVVLLVSYGHVMICSRSYVQALNYYGRAYALAPLDPLISLSIGMAYLHRAMQRQSNNRQYQILQGMTFLFRYYELRKPMGVYEHQEAEFNIARAFHQLGLTHLAIPYYKRVLSLITSDSSEDVYFDLCRHAVYNLSLIYVASGNLSYARNLVDTHFSI</sequence>
<dbReference type="InterPro" id="IPR019734">
    <property type="entry name" value="TPR_rpt"/>
</dbReference>
<comment type="caution">
    <text evidence="1">The sequence shown here is derived from an EMBL/GenBank/DDBJ whole genome shotgun (WGS) entry which is preliminary data.</text>
</comment>
<organism evidence="1 2">
    <name type="scientific">Pneumocystis carinii (strain B80)</name>
    <name type="common">Rat pneumocystis pneumonia agent</name>
    <name type="synonym">Pneumocystis carinii f. sp. carinii</name>
    <dbReference type="NCBI Taxonomy" id="1408658"/>
    <lineage>
        <taxon>Eukaryota</taxon>
        <taxon>Fungi</taxon>
        <taxon>Dikarya</taxon>
        <taxon>Ascomycota</taxon>
        <taxon>Taphrinomycotina</taxon>
        <taxon>Pneumocystomycetes</taxon>
        <taxon>Pneumocystaceae</taxon>
        <taxon>Pneumocystis</taxon>
    </lineage>
</organism>
<dbReference type="SUPFAM" id="SSF48452">
    <property type="entry name" value="TPR-like"/>
    <property type="match status" value="3"/>
</dbReference>
<dbReference type="EMBL" id="LFVZ01000009">
    <property type="protein sequence ID" value="KTW27638.1"/>
    <property type="molecule type" value="Genomic_DNA"/>
</dbReference>
<dbReference type="Proteomes" id="UP000054454">
    <property type="component" value="Unassembled WGS sequence"/>
</dbReference>